<sequence>MLSEEVSAVLQRKLPPKLKDPGSFTIPCTIGEKNFEKVLLDLGASVNLMPYSVYKTLGVGPLQNINISLQFADRSVKYPRGIVEDVLVKVADFILPADFIVLDMEDTEIRGKALPLIMGRPFMATADRYDCFSVDMVQHLVKQSFIETSRGGSSHRLGRAQALPDFLGPKKKLGIYICFFFFVPVISFQALQATAATCRLADLDSPPATPLVVSVTPWTVVPHHSSLPSSDF</sequence>
<dbReference type="Proteomes" id="UP000238479">
    <property type="component" value="Chromosome 1"/>
</dbReference>
<organism evidence="2 3">
    <name type="scientific">Rosa chinensis</name>
    <name type="common">China rose</name>
    <dbReference type="NCBI Taxonomy" id="74649"/>
    <lineage>
        <taxon>Eukaryota</taxon>
        <taxon>Viridiplantae</taxon>
        <taxon>Streptophyta</taxon>
        <taxon>Embryophyta</taxon>
        <taxon>Tracheophyta</taxon>
        <taxon>Spermatophyta</taxon>
        <taxon>Magnoliopsida</taxon>
        <taxon>eudicotyledons</taxon>
        <taxon>Gunneridae</taxon>
        <taxon>Pentapetalae</taxon>
        <taxon>rosids</taxon>
        <taxon>fabids</taxon>
        <taxon>Rosales</taxon>
        <taxon>Rosaceae</taxon>
        <taxon>Rosoideae</taxon>
        <taxon>Rosoideae incertae sedis</taxon>
        <taxon>Rosa</taxon>
    </lineage>
</organism>
<dbReference type="AlphaFoldDB" id="A0A2P6SP39"/>
<dbReference type="EMBL" id="PDCK01000039">
    <property type="protein sequence ID" value="PRQ60446.1"/>
    <property type="molecule type" value="Genomic_DNA"/>
</dbReference>
<evidence type="ECO:0000313" key="2">
    <source>
        <dbReference type="EMBL" id="PRQ60446.1"/>
    </source>
</evidence>
<accession>A0A2P6SP39</accession>
<keyword evidence="1" id="KW-0472">Membrane</keyword>
<feature type="transmembrane region" description="Helical" evidence="1">
    <location>
        <begin position="173"/>
        <end position="191"/>
    </location>
</feature>
<dbReference type="InterPro" id="IPR021109">
    <property type="entry name" value="Peptidase_aspartic_dom_sf"/>
</dbReference>
<evidence type="ECO:0000256" key="1">
    <source>
        <dbReference type="SAM" id="Phobius"/>
    </source>
</evidence>
<reference evidence="2 3" key="1">
    <citation type="journal article" date="2018" name="Nat. Genet.">
        <title>The Rosa genome provides new insights in the design of modern roses.</title>
        <authorList>
            <person name="Bendahmane M."/>
        </authorList>
    </citation>
    <scope>NUCLEOTIDE SEQUENCE [LARGE SCALE GENOMIC DNA]</scope>
    <source>
        <strain evidence="3">cv. Old Blush</strain>
    </source>
</reference>
<keyword evidence="3" id="KW-1185">Reference proteome</keyword>
<dbReference type="PANTHER" id="PTHR33067:SF9">
    <property type="entry name" value="RNA-DIRECTED DNA POLYMERASE"/>
    <property type="match status" value="1"/>
</dbReference>
<proteinExistence type="predicted"/>
<comment type="caution">
    <text evidence="2">The sequence shown here is derived from an EMBL/GenBank/DDBJ whole genome shotgun (WGS) entry which is preliminary data.</text>
</comment>
<evidence type="ECO:0000313" key="3">
    <source>
        <dbReference type="Proteomes" id="UP000238479"/>
    </source>
</evidence>
<dbReference type="PANTHER" id="PTHR33067">
    <property type="entry name" value="RNA-DIRECTED DNA POLYMERASE-RELATED"/>
    <property type="match status" value="1"/>
</dbReference>
<name>A0A2P6SP39_ROSCH</name>
<dbReference type="Gramene" id="PRQ60446">
    <property type="protein sequence ID" value="PRQ60446"/>
    <property type="gene ID" value="RchiOBHm_Chr1g0381281"/>
</dbReference>
<gene>
    <name evidence="2" type="ORF">RchiOBHm_Chr1g0381281</name>
</gene>
<dbReference type="CDD" id="cd00303">
    <property type="entry name" value="retropepsin_like"/>
    <property type="match status" value="1"/>
</dbReference>
<dbReference type="Gene3D" id="2.40.70.10">
    <property type="entry name" value="Acid Proteases"/>
    <property type="match status" value="1"/>
</dbReference>
<keyword evidence="1" id="KW-1133">Transmembrane helix</keyword>
<protein>
    <recommendedName>
        <fullName evidence="4">Aspartic peptidase domain-containing protein</fullName>
    </recommendedName>
</protein>
<evidence type="ECO:0008006" key="4">
    <source>
        <dbReference type="Google" id="ProtNLM"/>
    </source>
</evidence>
<keyword evidence="1" id="KW-0812">Transmembrane</keyword>